<evidence type="ECO:0000313" key="1">
    <source>
        <dbReference type="EMBL" id="RDC59759.1"/>
    </source>
</evidence>
<accession>A0A369QA22</accession>
<reference evidence="1 2" key="1">
    <citation type="submission" date="2018-04" db="EMBL/GenBank/DDBJ databases">
        <title>Altererythrobacter sp. HME9302 genome sequencing and assembly.</title>
        <authorList>
            <person name="Kang H."/>
            <person name="Kim H."/>
            <person name="Joh K."/>
        </authorList>
    </citation>
    <scope>NUCLEOTIDE SEQUENCE [LARGE SCALE GENOMIC DNA]</scope>
    <source>
        <strain evidence="1 2">HME9302</strain>
    </source>
</reference>
<dbReference type="Proteomes" id="UP000253727">
    <property type="component" value="Unassembled WGS sequence"/>
</dbReference>
<dbReference type="EMBL" id="QBKA01000002">
    <property type="protein sequence ID" value="RDC59759.1"/>
    <property type="molecule type" value="Genomic_DNA"/>
</dbReference>
<protein>
    <submittedName>
        <fullName evidence="1">Uncharacterized protein</fullName>
    </submittedName>
</protein>
<gene>
    <name evidence="1" type="ORF">HME9302_00954</name>
</gene>
<organism evidence="1 2">
    <name type="scientific">Alteripontixanthobacter maritimus</name>
    <dbReference type="NCBI Taxonomy" id="2161824"/>
    <lineage>
        <taxon>Bacteria</taxon>
        <taxon>Pseudomonadati</taxon>
        <taxon>Pseudomonadota</taxon>
        <taxon>Alphaproteobacteria</taxon>
        <taxon>Sphingomonadales</taxon>
        <taxon>Erythrobacteraceae</taxon>
        <taxon>Alteripontixanthobacter</taxon>
    </lineage>
</organism>
<evidence type="ECO:0000313" key="2">
    <source>
        <dbReference type="Proteomes" id="UP000253727"/>
    </source>
</evidence>
<dbReference type="AlphaFoldDB" id="A0A369QA22"/>
<name>A0A369QA22_9SPHN</name>
<dbReference type="RefSeq" id="WP_115366063.1">
    <property type="nucleotide sequence ID" value="NZ_QBKA01000002.1"/>
</dbReference>
<comment type="caution">
    <text evidence="1">The sequence shown here is derived from an EMBL/GenBank/DDBJ whole genome shotgun (WGS) entry which is preliminary data.</text>
</comment>
<keyword evidence="2" id="KW-1185">Reference proteome</keyword>
<proteinExistence type="predicted"/>
<sequence>MAETTKIAALVNKSVEMHKEGGLFFLKGPMGRAFCLPVSFTRQQALRAIAICDEADLVAQPVEPIRSRNYTDARFVNVQPTVEIIDGIVYISTLDGGKEHTIAMRVSDYYAHARRSIAAMDEWFAEREAG</sequence>